<feature type="domain" description="Nudix hydrolase" evidence="3">
    <location>
        <begin position="9"/>
        <end position="50"/>
    </location>
</feature>
<keyword evidence="1" id="KW-0378">Hydrolase</keyword>
<dbReference type="RefSeq" id="WP_246585634.1">
    <property type="nucleotide sequence ID" value="NZ_BAAALR010000065.1"/>
</dbReference>
<name>A0ABN2IQF5_9ACTN</name>
<evidence type="ECO:0000256" key="1">
    <source>
        <dbReference type="ARBA" id="ARBA00022801"/>
    </source>
</evidence>
<protein>
    <recommendedName>
        <fullName evidence="3">Nudix hydrolase domain-containing protein</fullName>
    </recommendedName>
</protein>
<evidence type="ECO:0000256" key="2">
    <source>
        <dbReference type="SAM" id="MobiDB-lite"/>
    </source>
</evidence>
<dbReference type="Pfam" id="PF00293">
    <property type="entry name" value="NUDIX"/>
    <property type="match status" value="1"/>
</dbReference>
<dbReference type="Proteomes" id="UP001499947">
    <property type="component" value="Unassembled WGS sequence"/>
</dbReference>
<evidence type="ECO:0000313" key="4">
    <source>
        <dbReference type="EMBL" id="GAA1709687.1"/>
    </source>
</evidence>
<dbReference type="Gene3D" id="3.90.79.10">
    <property type="entry name" value="Nucleoside Triphosphate Pyrophosphohydrolase"/>
    <property type="match status" value="1"/>
</dbReference>
<evidence type="ECO:0000313" key="5">
    <source>
        <dbReference type="Proteomes" id="UP001499947"/>
    </source>
</evidence>
<accession>A0ABN2IQF5</accession>
<dbReference type="InterPro" id="IPR000086">
    <property type="entry name" value="NUDIX_hydrolase_dom"/>
</dbReference>
<dbReference type="EMBL" id="BAAALR010000065">
    <property type="protein sequence ID" value="GAA1709687.1"/>
    <property type="molecule type" value="Genomic_DNA"/>
</dbReference>
<proteinExistence type="predicted"/>
<evidence type="ECO:0000259" key="3">
    <source>
        <dbReference type="Pfam" id="PF00293"/>
    </source>
</evidence>
<dbReference type="PROSITE" id="PS00893">
    <property type="entry name" value="NUDIX_BOX"/>
    <property type="match status" value="1"/>
</dbReference>
<gene>
    <name evidence="4" type="ORF">GCM10009680_58340</name>
</gene>
<comment type="caution">
    <text evidence="4">The sequence shown here is derived from an EMBL/GenBank/DDBJ whole genome shotgun (WGS) entry which is preliminary data.</text>
</comment>
<reference evidence="4 5" key="1">
    <citation type="journal article" date="2019" name="Int. J. Syst. Evol. Microbiol.">
        <title>The Global Catalogue of Microorganisms (GCM) 10K type strain sequencing project: providing services to taxonomists for standard genome sequencing and annotation.</title>
        <authorList>
            <consortium name="The Broad Institute Genomics Platform"/>
            <consortium name="The Broad Institute Genome Sequencing Center for Infectious Disease"/>
            <person name="Wu L."/>
            <person name="Ma J."/>
        </authorList>
    </citation>
    <scope>NUCLEOTIDE SEQUENCE [LARGE SCALE GENOMIC DNA]</scope>
    <source>
        <strain evidence="4 5">JCM 13244</strain>
    </source>
</reference>
<organism evidence="4 5">
    <name type="scientific">Streptomyces yatensis</name>
    <dbReference type="NCBI Taxonomy" id="155177"/>
    <lineage>
        <taxon>Bacteria</taxon>
        <taxon>Bacillati</taxon>
        <taxon>Actinomycetota</taxon>
        <taxon>Actinomycetes</taxon>
        <taxon>Kitasatosporales</taxon>
        <taxon>Streptomycetaceae</taxon>
        <taxon>Streptomyces</taxon>
        <taxon>Streptomyces violaceusniger group</taxon>
    </lineage>
</organism>
<feature type="region of interest" description="Disordered" evidence="2">
    <location>
        <begin position="1"/>
        <end position="33"/>
    </location>
</feature>
<dbReference type="SUPFAM" id="SSF55811">
    <property type="entry name" value="Nudix"/>
    <property type="match status" value="1"/>
</dbReference>
<dbReference type="InterPro" id="IPR015797">
    <property type="entry name" value="NUDIX_hydrolase-like_dom_sf"/>
</dbReference>
<sequence length="82" mass="8430">MLPGATSKWPGGNADAGEDPLETARREAVEETGPVNATGAAIMGTYSCWSTASKLIGRNGPYAVRKSVSAPPMWSGAFSVGM</sequence>
<dbReference type="InterPro" id="IPR020084">
    <property type="entry name" value="NUDIX_hydrolase_CS"/>
</dbReference>
<keyword evidence="5" id="KW-1185">Reference proteome</keyword>